<gene>
    <name evidence="2" type="ORF">D4764_0192270</name>
</gene>
<feature type="chain" id="PRO_5022911299" description="Secreted protein" evidence="1">
    <location>
        <begin position="21"/>
        <end position="164"/>
    </location>
</feature>
<feature type="signal peptide" evidence="1">
    <location>
        <begin position="1"/>
        <end position="20"/>
    </location>
</feature>
<organism evidence="2 3">
    <name type="scientific">Takifugu flavidus</name>
    <name type="common">sansaifugu</name>
    <dbReference type="NCBI Taxonomy" id="433684"/>
    <lineage>
        <taxon>Eukaryota</taxon>
        <taxon>Metazoa</taxon>
        <taxon>Chordata</taxon>
        <taxon>Craniata</taxon>
        <taxon>Vertebrata</taxon>
        <taxon>Euteleostomi</taxon>
        <taxon>Actinopterygii</taxon>
        <taxon>Neopterygii</taxon>
        <taxon>Teleostei</taxon>
        <taxon>Neoteleostei</taxon>
        <taxon>Acanthomorphata</taxon>
        <taxon>Eupercaria</taxon>
        <taxon>Tetraodontiformes</taxon>
        <taxon>Tetradontoidea</taxon>
        <taxon>Tetraodontidae</taxon>
        <taxon>Takifugu</taxon>
    </lineage>
</organism>
<evidence type="ECO:0000256" key="1">
    <source>
        <dbReference type="SAM" id="SignalP"/>
    </source>
</evidence>
<name>A0A5C6MGB4_9TELE</name>
<dbReference type="AlphaFoldDB" id="A0A5C6MGB4"/>
<proteinExistence type="predicted"/>
<comment type="caution">
    <text evidence="2">The sequence shown here is derived from an EMBL/GenBank/DDBJ whole genome shotgun (WGS) entry which is preliminary data.</text>
</comment>
<protein>
    <recommendedName>
        <fullName evidence="4">Secreted protein</fullName>
    </recommendedName>
</protein>
<keyword evidence="3" id="KW-1185">Reference proteome</keyword>
<evidence type="ECO:0000313" key="3">
    <source>
        <dbReference type="Proteomes" id="UP000324091"/>
    </source>
</evidence>
<evidence type="ECO:0008006" key="4">
    <source>
        <dbReference type="Google" id="ProtNLM"/>
    </source>
</evidence>
<dbReference type="EMBL" id="RHFK02000339">
    <property type="protein sequence ID" value="TWW54224.1"/>
    <property type="molecule type" value="Genomic_DNA"/>
</dbReference>
<accession>A0A5C6MGB4</accession>
<keyword evidence="1" id="KW-0732">Signal</keyword>
<evidence type="ECO:0000313" key="2">
    <source>
        <dbReference type="EMBL" id="TWW54224.1"/>
    </source>
</evidence>
<reference evidence="2 3" key="1">
    <citation type="submission" date="2019-04" db="EMBL/GenBank/DDBJ databases">
        <title>Chromosome genome assembly for Takifugu flavidus.</title>
        <authorList>
            <person name="Xiao S."/>
        </authorList>
    </citation>
    <scope>NUCLEOTIDE SEQUENCE [LARGE SCALE GENOMIC DNA]</scope>
    <source>
        <strain evidence="2">HTHZ2018</strain>
        <tissue evidence="2">Muscle</tissue>
    </source>
</reference>
<sequence length="164" mass="17695">MWQHGVHALPITLIVRAVAAVAFPLKGDCAALAALVVELLGATPQFTWSSSSDCCAVRLCYPMRTWVCCHQSWGAVGVLVRRLFGPASGTLWWLGVRLHFRDFFPLPDEIVTGAGSSALSSRCCWPAAVLPSASRLSRMLPTVTPVHLCEVSSCGVQSKVRVCE</sequence>
<dbReference type="Proteomes" id="UP000324091">
    <property type="component" value="Unassembled WGS sequence"/>
</dbReference>